<keyword evidence="2" id="KW-1185">Reference proteome</keyword>
<evidence type="ECO:0000313" key="2">
    <source>
        <dbReference type="Proteomes" id="UP001497516"/>
    </source>
</evidence>
<accession>A0AAV2GKD9</accession>
<gene>
    <name evidence="1" type="ORF">LTRI10_LOCUS50617</name>
</gene>
<evidence type="ECO:0000313" key="1">
    <source>
        <dbReference type="EMBL" id="CAL1411246.1"/>
    </source>
</evidence>
<name>A0AAV2GKD9_9ROSI</name>
<reference evidence="1 2" key="1">
    <citation type="submission" date="2024-04" db="EMBL/GenBank/DDBJ databases">
        <authorList>
            <person name="Fracassetti M."/>
        </authorList>
    </citation>
    <scope>NUCLEOTIDE SEQUENCE [LARGE SCALE GENOMIC DNA]</scope>
</reference>
<protein>
    <submittedName>
        <fullName evidence="1">Uncharacterized protein</fullName>
    </submittedName>
</protein>
<dbReference type="EMBL" id="OZ034822">
    <property type="protein sequence ID" value="CAL1411246.1"/>
    <property type="molecule type" value="Genomic_DNA"/>
</dbReference>
<proteinExistence type="predicted"/>
<dbReference type="AlphaFoldDB" id="A0AAV2GKD9"/>
<organism evidence="1 2">
    <name type="scientific">Linum trigynum</name>
    <dbReference type="NCBI Taxonomy" id="586398"/>
    <lineage>
        <taxon>Eukaryota</taxon>
        <taxon>Viridiplantae</taxon>
        <taxon>Streptophyta</taxon>
        <taxon>Embryophyta</taxon>
        <taxon>Tracheophyta</taxon>
        <taxon>Spermatophyta</taxon>
        <taxon>Magnoliopsida</taxon>
        <taxon>eudicotyledons</taxon>
        <taxon>Gunneridae</taxon>
        <taxon>Pentapetalae</taxon>
        <taxon>rosids</taxon>
        <taxon>fabids</taxon>
        <taxon>Malpighiales</taxon>
        <taxon>Linaceae</taxon>
        <taxon>Linum</taxon>
    </lineage>
</organism>
<sequence length="97" mass="10660">METTNNTATRMSHTGTARRKKIKPPLLWLPRVPAAFALAPDIKPPLDRINKHHLPPWPPESEPPRASYCIAFPNASATIIMTDATSLLKQAALLVEG</sequence>
<dbReference type="Proteomes" id="UP001497516">
    <property type="component" value="Chromosome 9"/>
</dbReference>